<proteinExistence type="inferred from homology"/>
<evidence type="ECO:0000256" key="6">
    <source>
        <dbReference type="ARBA" id="ARBA00023136"/>
    </source>
</evidence>
<dbReference type="Gene3D" id="2.40.128.20">
    <property type="match status" value="1"/>
</dbReference>
<dbReference type="PIRSF" id="PIRSF036893">
    <property type="entry name" value="Lipocalin_ApoD"/>
    <property type="match status" value="1"/>
</dbReference>
<evidence type="ECO:0000256" key="2">
    <source>
        <dbReference type="ARBA" id="ARBA00006889"/>
    </source>
</evidence>
<accession>A0A178KN71</accession>
<evidence type="ECO:0000259" key="13">
    <source>
        <dbReference type="Pfam" id="PF08212"/>
    </source>
</evidence>
<evidence type="ECO:0000313" key="14">
    <source>
        <dbReference type="EMBL" id="OAN18691.1"/>
    </source>
</evidence>
<dbReference type="InterPro" id="IPR022272">
    <property type="entry name" value="Lipocalin_CS"/>
</dbReference>
<dbReference type="PRINTS" id="PR01171">
    <property type="entry name" value="BCTLIPOCALIN"/>
</dbReference>
<dbReference type="Proteomes" id="UP000078503">
    <property type="component" value="Unassembled WGS sequence"/>
</dbReference>
<sequence>MKQALFSLFTLLLSMGCTSVPSKVTPVTPFDINQFTGTWYEIARLDHSFESGLSNVTATYELRDDGGINVINRGYSQDNVQWQEALGKAYFVTEPNIGHLKVSFWGPFYSSYVVFGLGENYDYAFVSGYNEDYLWLLSRKPNVDAALLEEFKQIAKEKGFNTDELIVVQHDPISNETSN</sequence>
<evidence type="ECO:0000256" key="8">
    <source>
        <dbReference type="ARBA" id="ARBA00023237"/>
    </source>
</evidence>
<keyword evidence="8 12" id="KW-0998">Cell outer membrane</keyword>
<dbReference type="STRING" id="858640.A3K86_07330"/>
<comment type="similarity">
    <text evidence="2 12">Belongs to the calycin superfamily. Lipocalin family.</text>
</comment>
<feature type="chain" id="PRO_5013433952" description="Outer membrane lipoprotein Blc" evidence="12">
    <location>
        <begin position="23"/>
        <end position="179"/>
    </location>
</feature>
<dbReference type="OrthoDB" id="9793905at2"/>
<dbReference type="Pfam" id="PF08212">
    <property type="entry name" value="Lipocalin_2"/>
    <property type="match status" value="1"/>
</dbReference>
<dbReference type="PANTHER" id="PTHR10612:SF34">
    <property type="entry name" value="APOLIPOPROTEIN D"/>
    <property type="match status" value="1"/>
</dbReference>
<dbReference type="CDD" id="cd19438">
    <property type="entry name" value="lipocalin_Blc-like"/>
    <property type="match status" value="1"/>
</dbReference>
<comment type="subcellular location">
    <subcellularLocation>
        <location evidence="1">Cell outer membrane</location>
        <topology evidence="1">Lipid-anchor</topology>
    </subcellularLocation>
</comment>
<evidence type="ECO:0000256" key="3">
    <source>
        <dbReference type="ARBA" id="ARBA00011738"/>
    </source>
</evidence>
<name>A0A178KN71_9GAMM</name>
<dbReference type="FunFam" id="2.40.128.20:FF:000002">
    <property type="entry name" value="Outer membrane lipoprotein Blc"/>
    <property type="match status" value="1"/>
</dbReference>
<dbReference type="SUPFAM" id="SSF50814">
    <property type="entry name" value="Lipocalins"/>
    <property type="match status" value="1"/>
</dbReference>
<dbReference type="InterPro" id="IPR000566">
    <property type="entry name" value="Lipocln_cytosolic_FA-bd_dom"/>
</dbReference>
<dbReference type="EMBL" id="LVHF01000012">
    <property type="protein sequence ID" value="OAN18691.1"/>
    <property type="molecule type" value="Genomic_DNA"/>
</dbReference>
<keyword evidence="7" id="KW-0564">Palmitate</keyword>
<dbReference type="InterPro" id="IPR002446">
    <property type="entry name" value="Lipocalin_bac"/>
</dbReference>
<evidence type="ECO:0000256" key="7">
    <source>
        <dbReference type="ARBA" id="ARBA00023139"/>
    </source>
</evidence>
<feature type="signal peptide" evidence="12">
    <location>
        <begin position="1"/>
        <end position="22"/>
    </location>
</feature>
<dbReference type="RefSeq" id="WP_068329915.1">
    <property type="nucleotide sequence ID" value="NZ_LVHF01000012.1"/>
</dbReference>
<comment type="caution">
    <text evidence="14">The sequence shown here is derived from an EMBL/GenBank/DDBJ whole genome shotgun (WGS) entry which is preliminary data.</text>
</comment>
<feature type="domain" description="Lipocalin/cytosolic fatty-acid binding" evidence="13">
    <location>
        <begin position="30"/>
        <end position="169"/>
    </location>
</feature>
<evidence type="ECO:0000256" key="9">
    <source>
        <dbReference type="ARBA" id="ARBA00023288"/>
    </source>
</evidence>
<keyword evidence="4 12" id="KW-0732">Signal</keyword>
<dbReference type="PROSITE" id="PS00213">
    <property type="entry name" value="LIPOCALIN"/>
    <property type="match status" value="1"/>
</dbReference>
<evidence type="ECO:0000256" key="4">
    <source>
        <dbReference type="ARBA" id="ARBA00022729"/>
    </source>
</evidence>
<dbReference type="InterPro" id="IPR022271">
    <property type="entry name" value="Lipocalin_ApoD"/>
</dbReference>
<keyword evidence="15" id="KW-1185">Reference proteome</keyword>
<comment type="subunit">
    <text evidence="3 12">Homodimer.</text>
</comment>
<dbReference type="AlphaFoldDB" id="A0A178KN71"/>
<evidence type="ECO:0000256" key="12">
    <source>
        <dbReference type="PIRNR" id="PIRNR036893"/>
    </source>
</evidence>
<dbReference type="GO" id="GO:0006950">
    <property type="term" value="P:response to stress"/>
    <property type="evidence" value="ECO:0007669"/>
    <property type="project" value="UniProtKB-ARBA"/>
</dbReference>
<keyword evidence="6 12" id="KW-0472">Membrane</keyword>
<evidence type="ECO:0000256" key="1">
    <source>
        <dbReference type="ARBA" id="ARBA00004459"/>
    </source>
</evidence>
<dbReference type="PROSITE" id="PS51257">
    <property type="entry name" value="PROKAR_LIPOPROTEIN"/>
    <property type="match status" value="1"/>
</dbReference>
<dbReference type="GO" id="GO:0009279">
    <property type="term" value="C:cell outer membrane"/>
    <property type="evidence" value="ECO:0007669"/>
    <property type="project" value="UniProtKB-SubCell"/>
</dbReference>
<dbReference type="GO" id="GO:0008289">
    <property type="term" value="F:lipid binding"/>
    <property type="evidence" value="ECO:0007669"/>
    <property type="project" value="UniProtKB-UniRule"/>
</dbReference>
<dbReference type="PANTHER" id="PTHR10612">
    <property type="entry name" value="APOLIPOPROTEIN D"/>
    <property type="match status" value="1"/>
</dbReference>
<protein>
    <recommendedName>
        <fullName evidence="11 12">Outer membrane lipoprotein Blc</fullName>
    </recommendedName>
</protein>
<keyword evidence="5 12" id="KW-0446">Lipid-binding</keyword>
<evidence type="ECO:0000256" key="5">
    <source>
        <dbReference type="ARBA" id="ARBA00023121"/>
    </source>
</evidence>
<gene>
    <name evidence="14" type="ORF">A3K86_07330</name>
</gene>
<evidence type="ECO:0000313" key="15">
    <source>
        <dbReference type="Proteomes" id="UP000078503"/>
    </source>
</evidence>
<comment type="function">
    <text evidence="10 12">Involved in the storage or transport of lipids necessary for membrane maintenance under stressful conditions. Displays a binding preference for lysophospholipids.</text>
</comment>
<reference evidence="14 15" key="1">
    <citation type="submission" date="2016-03" db="EMBL/GenBank/DDBJ databases">
        <title>Photobacterium proteolyticum sp. nov. a protease producing bacterium isolated from ocean sediments of Laizhou Bay.</title>
        <authorList>
            <person name="Li Y."/>
        </authorList>
    </citation>
    <scope>NUCLEOTIDE SEQUENCE [LARGE SCALE GENOMIC DNA]</scope>
    <source>
        <strain evidence="14 15">R-40508</strain>
    </source>
</reference>
<dbReference type="InterPro" id="IPR012674">
    <property type="entry name" value="Calycin"/>
</dbReference>
<evidence type="ECO:0000256" key="11">
    <source>
        <dbReference type="ARBA" id="ARBA00071217"/>
    </source>
</evidence>
<dbReference type="InterPro" id="IPR047202">
    <property type="entry name" value="Lipocalin_Blc-like_dom"/>
</dbReference>
<evidence type="ECO:0000256" key="10">
    <source>
        <dbReference type="ARBA" id="ARBA00057024"/>
    </source>
</evidence>
<organism evidence="14 15">
    <name type="scientific">Photobacterium jeanii</name>
    <dbReference type="NCBI Taxonomy" id="858640"/>
    <lineage>
        <taxon>Bacteria</taxon>
        <taxon>Pseudomonadati</taxon>
        <taxon>Pseudomonadota</taxon>
        <taxon>Gammaproteobacteria</taxon>
        <taxon>Vibrionales</taxon>
        <taxon>Vibrionaceae</taxon>
        <taxon>Photobacterium</taxon>
    </lineage>
</organism>
<keyword evidence="9 12" id="KW-0449">Lipoprotein</keyword>